<dbReference type="EMBL" id="AMZH03012726">
    <property type="protein sequence ID" value="RRT50513.1"/>
    <property type="molecule type" value="Genomic_DNA"/>
</dbReference>
<dbReference type="AlphaFoldDB" id="A0A426YFM4"/>
<gene>
    <name evidence="1" type="ORF">B296_00008900</name>
</gene>
<evidence type="ECO:0000313" key="2">
    <source>
        <dbReference type="Proteomes" id="UP000287651"/>
    </source>
</evidence>
<organism evidence="1 2">
    <name type="scientific">Ensete ventricosum</name>
    <name type="common">Abyssinian banana</name>
    <name type="synonym">Musa ensete</name>
    <dbReference type="NCBI Taxonomy" id="4639"/>
    <lineage>
        <taxon>Eukaryota</taxon>
        <taxon>Viridiplantae</taxon>
        <taxon>Streptophyta</taxon>
        <taxon>Embryophyta</taxon>
        <taxon>Tracheophyta</taxon>
        <taxon>Spermatophyta</taxon>
        <taxon>Magnoliopsida</taxon>
        <taxon>Liliopsida</taxon>
        <taxon>Zingiberales</taxon>
        <taxon>Musaceae</taxon>
        <taxon>Ensete</taxon>
    </lineage>
</organism>
<sequence>MMAQCSTVAPSSLRSFGPFRSISTSSQNNVSCPYSAALCSGVSLLLVPCTDELWALAEQRPGHVEVTHGGRDMESRGFESAFWRVRSSWMR</sequence>
<evidence type="ECO:0000313" key="1">
    <source>
        <dbReference type="EMBL" id="RRT50513.1"/>
    </source>
</evidence>
<comment type="caution">
    <text evidence="1">The sequence shown here is derived from an EMBL/GenBank/DDBJ whole genome shotgun (WGS) entry which is preliminary data.</text>
</comment>
<accession>A0A426YFM4</accession>
<name>A0A426YFM4_ENSVE</name>
<proteinExistence type="predicted"/>
<reference evidence="1 2" key="1">
    <citation type="journal article" date="2014" name="Agronomy (Basel)">
        <title>A Draft Genome Sequence for Ensete ventricosum, the Drought-Tolerant Tree Against Hunger.</title>
        <authorList>
            <person name="Harrison J."/>
            <person name="Moore K.A."/>
            <person name="Paszkiewicz K."/>
            <person name="Jones T."/>
            <person name="Grant M."/>
            <person name="Ambacheew D."/>
            <person name="Muzemil S."/>
            <person name="Studholme D.J."/>
        </authorList>
    </citation>
    <scope>NUCLEOTIDE SEQUENCE [LARGE SCALE GENOMIC DNA]</scope>
</reference>
<protein>
    <submittedName>
        <fullName evidence="1">Uncharacterized protein</fullName>
    </submittedName>
</protein>
<dbReference type="Proteomes" id="UP000287651">
    <property type="component" value="Unassembled WGS sequence"/>
</dbReference>